<evidence type="ECO:0000313" key="3">
    <source>
        <dbReference type="Proteomes" id="UP000215027"/>
    </source>
</evidence>
<dbReference type="InterPro" id="IPR011042">
    <property type="entry name" value="6-blade_b-propeller_TolB-like"/>
</dbReference>
<dbReference type="Pfam" id="PF07995">
    <property type="entry name" value="GSDH"/>
    <property type="match status" value="1"/>
</dbReference>
<keyword evidence="3" id="KW-1185">Reference proteome</keyword>
<gene>
    <name evidence="2" type="ORF">CFX0092_B0708</name>
</gene>
<proteinExistence type="predicted"/>
<dbReference type="Proteomes" id="UP000215027">
    <property type="component" value="Chromosome II"/>
</dbReference>
<evidence type="ECO:0000259" key="1">
    <source>
        <dbReference type="Pfam" id="PF07995"/>
    </source>
</evidence>
<dbReference type="InterPro" id="IPR012938">
    <property type="entry name" value="Glc/Sorbosone_DH"/>
</dbReference>
<dbReference type="InterPro" id="IPR011041">
    <property type="entry name" value="Quinoprot_gluc/sorb_DH_b-prop"/>
</dbReference>
<dbReference type="AlphaFoldDB" id="A0A160T886"/>
<organism evidence="2 3">
    <name type="scientific">Candidatus Promineifilum breve</name>
    <dbReference type="NCBI Taxonomy" id="1806508"/>
    <lineage>
        <taxon>Bacteria</taxon>
        <taxon>Bacillati</taxon>
        <taxon>Chloroflexota</taxon>
        <taxon>Ardenticatenia</taxon>
        <taxon>Candidatus Promineifilales</taxon>
        <taxon>Candidatus Promineifilaceae</taxon>
        <taxon>Candidatus Promineifilum</taxon>
    </lineage>
</organism>
<dbReference type="RefSeq" id="WP_095045544.1">
    <property type="nucleotide sequence ID" value="NZ_LN890656.1"/>
</dbReference>
<reference evidence="2" key="1">
    <citation type="submission" date="2016-01" db="EMBL/GenBank/DDBJ databases">
        <authorList>
            <person name="Mcilroy J.S."/>
            <person name="Karst M S."/>
            <person name="Albertsen M."/>
        </authorList>
    </citation>
    <scope>NUCLEOTIDE SEQUENCE</scope>
    <source>
        <strain evidence="2">Cfx-K</strain>
    </source>
</reference>
<feature type="domain" description="Glucose/Sorbosone dehydrogenase" evidence="1">
    <location>
        <begin position="69"/>
        <end position="396"/>
    </location>
</feature>
<dbReference type="KEGG" id="pbf:CFX0092_B0708"/>
<protein>
    <recommendedName>
        <fullName evidence="1">Glucose/Sorbosone dehydrogenase domain-containing protein</fullName>
    </recommendedName>
</protein>
<sequence>MITTTTKSHLVTRLIAPLWLLLLLTGRLAAVASPPGEVAQSSVIDLPVIIGRPALSLTPVGEGFTQVTAITHAGDTRLFVAELAGLIKVMQPDGRISVFLDITDRILATGGEYGLFDLAFHPGYSDPASPGFGFFYVTYTIGHDNGVERDVDYILARYRVGSDANVADAGSETRLLIESQDSTVHKGGALEFDPRNDVLYASLGDDAGFLVAQQEDSYKGKIVRLDVNQVPRAITGDARVFVRPDIVASGLRNPWRIAMDAARNQLFIGDVGQDTWEEINLLSLSGADNYGWPCLEGSLFYWQFVNEMVCQRPFTPPIYQYAHEASPVCAVIAGRVYRPPTNPDDGRFIYGDMCTRDVYALSLVGDTWQSTSLGMRPEGIFTTFGEAADGTLYLGSYEDSKPIYRVYIP</sequence>
<dbReference type="PANTHER" id="PTHR19328">
    <property type="entry name" value="HEDGEHOG-INTERACTING PROTEIN"/>
    <property type="match status" value="1"/>
</dbReference>
<evidence type="ECO:0000313" key="2">
    <source>
        <dbReference type="EMBL" id="CUS06242.1"/>
    </source>
</evidence>
<dbReference type="OrthoDB" id="9770043at2"/>
<dbReference type="PANTHER" id="PTHR19328:SF75">
    <property type="entry name" value="ALDOSE SUGAR DEHYDROGENASE YLII"/>
    <property type="match status" value="1"/>
</dbReference>
<name>A0A160T886_9CHLR</name>
<dbReference type="SUPFAM" id="SSF50952">
    <property type="entry name" value="Soluble quinoprotein glucose dehydrogenase"/>
    <property type="match status" value="1"/>
</dbReference>
<dbReference type="EMBL" id="LN890656">
    <property type="protein sequence ID" value="CUS06242.1"/>
    <property type="molecule type" value="Genomic_DNA"/>
</dbReference>
<dbReference type="Gene3D" id="2.120.10.30">
    <property type="entry name" value="TolB, C-terminal domain"/>
    <property type="match status" value="1"/>
</dbReference>
<accession>A0A160T886</accession>